<dbReference type="SMART" id="SM00279">
    <property type="entry name" value="HhH2"/>
    <property type="match status" value="1"/>
</dbReference>
<comment type="cofactor">
    <cofactor evidence="1">
        <name>Mg(2+)</name>
        <dbReference type="ChEBI" id="CHEBI:18420"/>
    </cofactor>
</comment>
<keyword evidence="6 18" id="KW-0255">Endonuclease</keyword>
<evidence type="ECO:0000313" key="18">
    <source>
        <dbReference type="EMBL" id="GAW79552.1"/>
    </source>
</evidence>
<dbReference type="PANTHER" id="PTHR16171">
    <property type="entry name" value="DNA REPAIR PROTEIN COMPLEMENTING XP-G CELLS-RELATED"/>
    <property type="match status" value="1"/>
</dbReference>
<dbReference type="FunFam" id="1.10.150.20:FF:000030">
    <property type="entry name" value="Flap endonuclease GEN-like 1"/>
    <property type="match status" value="1"/>
</dbReference>
<dbReference type="PRINTS" id="PR00853">
    <property type="entry name" value="XPGRADSUPER"/>
</dbReference>
<dbReference type="InterPro" id="IPR006085">
    <property type="entry name" value="XPG_DNA_repair_N"/>
</dbReference>
<evidence type="ECO:0000256" key="14">
    <source>
        <dbReference type="SAM" id="Coils"/>
    </source>
</evidence>
<dbReference type="InterPro" id="IPR036279">
    <property type="entry name" value="5-3_exonuclease_C_sf"/>
</dbReference>
<evidence type="ECO:0000256" key="2">
    <source>
        <dbReference type="ARBA" id="ARBA00004123"/>
    </source>
</evidence>
<evidence type="ECO:0000256" key="9">
    <source>
        <dbReference type="ARBA" id="ARBA00022842"/>
    </source>
</evidence>
<evidence type="ECO:0000259" key="17">
    <source>
        <dbReference type="SMART" id="SM00485"/>
    </source>
</evidence>
<dbReference type="SUPFAM" id="SSF47807">
    <property type="entry name" value="5' to 3' exonuclease, C-terminal subdomain"/>
    <property type="match status" value="1"/>
</dbReference>
<feature type="coiled-coil region" evidence="14">
    <location>
        <begin position="341"/>
        <end position="372"/>
    </location>
</feature>
<dbReference type="SMART" id="SM00485">
    <property type="entry name" value="XPGN"/>
    <property type="match status" value="1"/>
</dbReference>
<comment type="similarity">
    <text evidence="13">Belongs to the XPG/RAD2 endonuclease family. GEN subfamily.</text>
</comment>
<dbReference type="CDD" id="cd09904">
    <property type="entry name" value="H3TH_XPG"/>
    <property type="match status" value="1"/>
</dbReference>
<evidence type="ECO:0000256" key="1">
    <source>
        <dbReference type="ARBA" id="ARBA00001946"/>
    </source>
</evidence>
<comment type="subcellular location">
    <subcellularLocation>
        <location evidence="2">Nucleus</location>
    </subcellularLocation>
</comment>
<feature type="coiled-coil region" evidence="14">
    <location>
        <begin position="1215"/>
        <end position="1242"/>
    </location>
</feature>
<keyword evidence="5" id="KW-0479">Metal-binding</keyword>
<feature type="compositionally biased region" description="Low complexity" evidence="15">
    <location>
        <begin position="830"/>
        <end position="846"/>
    </location>
</feature>
<keyword evidence="7" id="KW-0227">DNA damage</keyword>
<gene>
    <name evidence="18" type="ORF">PGO_041520</name>
</gene>
<dbReference type="Pfam" id="PF00867">
    <property type="entry name" value="XPG_I"/>
    <property type="match status" value="1"/>
</dbReference>
<dbReference type="InterPro" id="IPR008918">
    <property type="entry name" value="HhH2"/>
</dbReference>
<feature type="region of interest" description="Disordered" evidence="15">
    <location>
        <begin position="884"/>
        <end position="944"/>
    </location>
</feature>
<evidence type="ECO:0000256" key="13">
    <source>
        <dbReference type="ARBA" id="ARBA00038112"/>
    </source>
</evidence>
<keyword evidence="19" id="KW-1185">Reference proteome</keyword>
<dbReference type="GO" id="GO:0005634">
    <property type="term" value="C:nucleus"/>
    <property type="evidence" value="ECO:0007669"/>
    <property type="project" value="UniProtKB-SubCell"/>
</dbReference>
<dbReference type="OMA" id="AKDDMDI"/>
<keyword evidence="3" id="KW-0597">Phosphoprotein</keyword>
<evidence type="ECO:0000256" key="7">
    <source>
        <dbReference type="ARBA" id="ARBA00022763"/>
    </source>
</evidence>
<sequence length="1558" mass="179802">MGVKGLWSIVAPVGVRVNPEIFTGKRIAIDVSIWLYELTYANNLKVLRSNSMDNMSIFNDLWLDFSENMNNEIRTDNLKKVHLYFFFLRICKLLYYNIRPIFIFDGNPPELKRKTIFQRNIKKRNHEEKFKKTAEKLIYNYYQKSLLKSLKSKNKNVPSQKKQNEENSICKSSSLISSPLQKNVKSISEDHTLKCKMIEIYDCIKENDASLSSMVEQVGSVIVSVKDVLNICNDDDLRKLQDQVLMIADLDVLTGDEEVVGEIGRAVGEEMDKAGDEEMSGDVVEEEFFFPRSGEINNLDNEIDEAIVRKKHIARKKYYESIPENFKGFLCMRRPVDIIDISNYNTDIMEFTQKLKEAKEKSSKNIEEALNVSFLQNEKTFSKSVSNSASGFENGFTSSGKEAIDSFSKSEVFANSVVEQYRDITNDRSINGEADTPKNGDSVRNGHVRKRGVNVVDDDATYVESSCDDSPWFKSGNEQSVEKKQCHGGEEAGRDGEEAVCGDERYLINTNDKTPEKDENKKEINILELPTSLDNSNLFLEGKDEYKVYYVNNEEIKIPLFKEINKDVFEKLPVKLQYQILQDIKEEWYTDNRIKAIKAKDDMDIFSQVQLETYVRMIKTDFEIEKLKIKMAENIQNVEGELIINKELSKHFDSLNARDYNNVSREKKKIKNKKKKYINDILNNCYFENQEKQYQELYIKEEEQDEKNTTPNLVHDKHITVEAYKKEETLDAQMRNLNRYKKGNFCNGQTVEEKERIKMENEFKQNLLLLDDERIFGQDLLNGAQERGLVEEMKKMDDTEKMVATSVRGINGEVRAAHPGKNYVSGLHTRGSCLSSGRSRSPSSKHGSSDDDFENCSIEEKAGVEEHQTEGKENHVIDLISSDVGAVKGKMQRSINGSSSSGRSRSGRSSRGRSSSGRSSSGRCSSGRSSSGRCSSGSGDVPMMARKEKGTNWLHSRERCTTSGVDIVRTSLENGEASKEECELSENHILINNVENTRDDRNECIIIHDDKISNETEQIRQNNSTDDRILNRLSKYSKFLDESQNVLIFSSIEKNAEKTKLSKMSYSSEEDYPRETKHPSSDMVVVEEEKPLSMESNEISEIVKNVKEKKVKKFMSKEEIKNVLLNKVVDLNTIGKDSHFENLLNNKMLMDQFRKEEDDTCRDGEYLKCPFGREQSGEWKQKEKSVTGQGIELEKRSFYPQFKDLEESEVIDSYIEKTNRENEELMKEYKKLKKNNIEINDEMNDDIKILLDLFGIPYVQSPCEAEAQCSYLNSRNYCDAIISDDSDVLVFSGKTVIKNFFNRKKTVEVYEKKLIEDKLGLYQEELINLSLLCGCDYTIGVHGVGIVNALEIIKAFPTFEDLKKLKEIVSNPFREINHEDKYFQNEEVKHFLETHKNYKFNWIFPNNFPDREVYKCFKYPKVCTDIQKFEWHFPNMNSITKFLHKATNISEDKIFSVLNPILQKYDVKVRSYQLKIDDFFPIIERKRKKTVNDLIDIIRETKKGKKKRTDSLITSKMEQSRITSLIDLKPAGVIRSKRMTTALDHIKDRARARKKGPV</sequence>
<dbReference type="PANTHER" id="PTHR16171:SF7">
    <property type="entry name" value="DNA REPAIR PROTEIN RAD2"/>
    <property type="match status" value="1"/>
</dbReference>
<feature type="domain" description="XPG N-terminal" evidence="17">
    <location>
        <begin position="1"/>
        <end position="126"/>
    </location>
</feature>
<organism evidence="18 19">
    <name type="scientific">Plasmodium gonderi</name>
    <dbReference type="NCBI Taxonomy" id="77519"/>
    <lineage>
        <taxon>Eukaryota</taxon>
        <taxon>Sar</taxon>
        <taxon>Alveolata</taxon>
        <taxon>Apicomplexa</taxon>
        <taxon>Aconoidasida</taxon>
        <taxon>Haemosporida</taxon>
        <taxon>Plasmodiidae</taxon>
        <taxon>Plasmodium</taxon>
        <taxon>Plasmodium (Plasmodium)</taxon>
    </lineage>
</organism>
<keyword evidence="4" id="KW-0540">Nuclease</keyword>
<feature type="compositionally biased region" description="Basic and acidic residues" evidence="15">
    <location>
        <begin position="1071"/>
        <end position="1080"/>
    </location>
</feature>
<keyword evidence="14" id="KW-0175">Coiled coil</keyword>
<dbReference type="Proteomes" id="UP000195521">
    <property type="component" value="Unassembled WGS sequence"/>
</dbReference>
<feature type="compositionally biased region" description="Low complexity" evidence="15">
    <location>
        <begin position="912"/>
        <end position="939"/>
    </location>
</feature>
<dbReference type="GeneID" id="39746263"/>
<dbReference type="InterPro" id="IPR006086">
    <property type="entry name" value="XPG-I_dom"/>
</dbReference>
<dbReference type="CDD" id="cd09868">
    <property type="entry name" value="PIN_XPG_RAD2"/>
    <property type="match status" value="2"/>
</dbReference>
<evidence type="ECO:0000256" key="12">
    <source>
        <dbReference type="ARBA" id="ARBA00023242"/>
    </source>
</evidence>
<dbReference type="RefSeq" id="XP_028542141.1">
    <property type="nucleotide sequence ID" value="XM_028686340.1"/>
</dbReference>
<dbReference type="InterPro" id="IPR019974">
    <property type="entry name" value="XPG_CS"/>
</dbReference>
<feature type="region of interest" description="Disordered" evidence="15">
    <location>
        <begin position="428"/>
        <end position="451"/>
    </location>
</feature>
<dbReference type="GO" id="GO:0003697">
    <property type="term" value="F:single-stranded DNA binding"/>
    <property type="evidence" value="ECO:0007669"/>
    <property type="project" value="TreeGrafter"/>
</dbReference>
<keyword evidence="9" id="KW-0460">Magnesium</keyword>
<dbReference type="GO" id="GO:0006281">
    <property type="term" value="P:DNA repair"/>
    <property type="evidence" value="ECO:0007669"/>
    <property type="project" value="UniProtKB-KW"/>
</dbReference>
<feature type="domain" description="XPG-I" evidence="16">
    <location>
        <begin position="1252"/>
        <end position="1321"/>
    </location>
</feature>
<keyword evidence="12" id="KW-0539">Nucleus</keyword>
<feature type="coiled-coil region" evidence="14">
    <location>
        <begin position="660"/>
        <end position="707"/>
    </location>
</feature>
<proteinExistence type="inferred from homology"/>
<dbReference type="GO" id="GO:0048256">
    <property type="term" value="F:flap endonuclease activity"/>
    <property type="evidence" value="ECO:0007669"/>
    <property type="project" value="UniProtKB-ARBA"/>
</dbReference>
<accession>A0A1Y1JFN0</accession>
<evidence type="ECO:0000313" key="19">
    <source>
        <dbReference type="Proteomes" id="UP000195521"/>
    </source>
</evidence>
<reference evidence="19" key="1">
    <citation type="submission" date="2017-04" db="EMBL/GenBank/DDBJ databases">
        <title>Plasmodium gonderi genome.</title>
        <authorList>
            <person name="Arisue N."/>
            <person name="Honma H."/>
            <person name="Kawai S."/>
            <person name="Tougan T."/>
            <person name="Tanabe K."/>
            <person name="Horii T."/>
        </authorList>
    </citation>
    <scope>NUCLEOTIDE SEQUENCE [LARGE SCALE GENOMIC DNA]</scope>
    <source>
        <strain evidence="19">ATCC 30045</strain>
    </source>
</reference>
<feature type="region of interest" description="Disordered" evidence="15">
    <location>
        <begin position="820"/>
        <end position="855"/>
    </location>
</feature>
<dbReference type="OrthoDB" id="31113at2759"/>
<dbReference type="SUPFAM" id="SSF88723">
    <property type="entry name" value="PIN domain-like"/>
    <property type="match status" value="1"/>
</dbReference>
<dbReference type="Pfam" id="PF00752">
    <property type="entry name" value="XPG_N"/>
    <property type="match status" value="1"/>
</dbReference>
<keyword evidence="10" id="KW-0496">Mitochondrion</keyword>
<comment type="caution">
    <text evidence="18">The sequence shown here is derived from an EMBL/GenBank/DDBJ whole genome shotgun (WGS) entry which is preliminary data.</text>
</comment>
<keyword evidence="11" id="KW-0234">DNA repair</keyword>
<evidence type="ECO:0000256" key="15">
    <source>
        <dbReference type="SAM" id="MobiDB-lite"/>
    </source>
</evidence>
<feature type="region of interest" description="Disordered" evidence="15">
    <location>
        <begin position="1063"/>
        <end position="1091"/>
    </location>
</feature>
<evidence type="ECO:0000256" key="6">
    <source>
        <dbReference type="ARBA" id="ARBA00022759"/>
    </source>
</evidence>
<evidence type="ECO:0000256" key="10">
    <source>
        <dbReference type="ARBA" id="ARBA00023128"/>
    </source>
</evidence>
<protein>
    <submittedName>
        <fullName evidence="18">DNA repair endonuclease,RAD2 endonuclease</fullName>
    </submittedName>
</protein>
<evidence type="ECO:0000256" key="4">
    <source>
        <dbReference type="ARBA" id="ARBA00022722"/>
    </source>
</evidence>
<dbReference type="GO" id="GO:0046872">
    <property type="term" value="F:metal ion binding"/>
    <property type="evidence" value="ECO:0007669"/>
    <property type="project" value="UniProtKB-KW"/>
</dbReference>
<dbReference type="Gene3D" id="3.40.50.1010">
    <property type="entry name" value="5'-nuclease"/>
    <property type="match status" value="2"/>
</dbReference>
<name>A0A1Y1JFN0_PLAGO</name>
<dbReference type="Gene3D" id="1.10.150.20">
    <property type="entry name" value="5' to 3' exonuclease, C-terminal subdomain"/>
    <property type="match status" value="1"/>
</dbReference>
<evidence type="ECO:0000256" key="3">
    <source>
        <dbReference type="ARBA" id="ARBA00022553"/>
    </source>
</evidence>
<evidence type="ECO:0000259" key="16">
    <source>
        <dbReference type="SMART" id="SM00484"/>
    </source>
</evidence>
<keyword evidence="8" id="KW-0378">Hydrolase</keyword>
<evidence type="ECO:0000256" key="11">
    <source>
        <dbReference type="ARBA" id="ARBA00023204"/>
    </source>
</evidence>
<dbReference type="InterPro" id="IPR029060">
    <property type="entry name" value="PIN-like_dom_sf"/>
</dbReference>
<evidence type="ECO:0000256" key="5">
    <source>
        <dbReference type="ARBA" id="ARBA00022723"/>
    </source>
</evidence>
<evidence type="ECO:0000256" key="8">
    <source>
        <dbReference type="ARBA" id="ARBA00022801"/>
    </source>
</evidence>
<dbReference type="SMART" id="SM00484">
    <property type="entry name" value="XPGI"/>
    <property type="match status" value="1"/>
</dbReference>
<dbReference type="EMBL" id="BDQF01000004">
    <property type="protein sequence ID" value="GAW79552.1"/>
    <property type="molecule type" value="Genomic_DNA"/>
</dbReference>
<dbReference type="PROSITE" id="PS00841">
    <property type="entry name" value="XPG_1"/>
    <property type="match status" value="1"/>
</dbReference>
<dbReference type="InterPro" id="IPR006084">
    <property type="entry name" value="XPG/Rad2"/>
</dbReference>